<evidence type="ECO:0000256" key="15">
    <source>
        <dbReference type="PIRSR" id="PIRSR001529-1"/>
    </source>
</evidence>
<dbReference type="GO" id="GO:0005524">
    <property type="term" value="F:ATP binding"/>
    <property type="evidence" value="ECO:0007669"/>
    <property type="project" value="UniProtKB-KW"/>
</dbReference>
<keyword evidence="9" id="KW-0648">Protein biosynthesis</keyword>
<evidence type="ECO:0000256" key="17">
    <source>
        <dbReference type="SAM" id="Coils"/>
    </source>
</evidence>
<dbReference type="GO" id="GO:0006434">
    <property type="term" value="P:seryl-tRNA aminoacylation"/>
    <property type="evidence" value="ECO:0007669"/>
    <property type="project" value="UniProtKB-UniRule"/>
</dbReference>
<evidence type="ECO:0000256" key="5">
    <source>
        <dbReference type="ARBA" id="ARBA00022490"/>
    </source>
</evidence>
<evidence type="ECO:0000256" key="2">
    <source>
        <dbReference type="ARBA" id="ARBA00005045"/>
    </source>
</evidence>
<comment type="subcellular location">
    <subcellularLocation>
        <location evidence="1">Cytoplasm</location>
    </subcellularLocation>
</comment>
<evidence type="ECO:0000313" key="19">
    <source>
        <dbReference type="EMBL" id="PIP23627.1"/>
    </source>
</evidence>
<dbReference type="Pfam" id="PF00587">
    <property type="entry name" value="tRNA-synt_2b"/>
    <property type="match status" value="1"/>
</dbReference>
<feature type="site" description="Important for serine binding" evidence="15">
    <location>
        <position position="394"/>
    </location>
</feature>
<organism evidence="19 20">
    <name type="scientific">Candidatus Nealsonbacteria bacterium CG23_combo_of_CG06-09_8_20_14_all_38_19</name>
    <dbReference type="NCBI Taxonomy" id="1974721"/>
    <lineage>
        <taxon>Bacteria</taxon>
        <taxon>Candidatus Nealsoniibacteriota</taxon>
    </lineage>
</organism>
<dbReference type="GO" id="GO:0004828">
    <property type="term" value="F:serine-tRNA ligase activity"/>
    <property type="evidence" value="ECO:0007669"/>
    <property type="project" value="UniProtKB-UniRule"/>
</dbReference>
<accession>A0A2G9YWL8</accession>
<dbReference type="InterPro" id="IPR002317">
    <property type="entry name" value="Ser-tRNA-ligase_type_1"/>
</dbReference>
<keyword evidence="17" id="KW-0175">Coiled coil</keyword>
<evidence type="ECO:0000256" key="4">
    <source>
        <dbReference type="ARBA" id="ARBA00012840"/>
    </source>
</evidence>
<proteinExistence type="inferred from homology"/>
<evidence type="ECO:0000256" key="8">
    <source>
        <dbReference type="ARBA" id="ARBA00022840"/>
    </source>
</evidence>
<dbReference type="PANTHER" id="PTHR43697">
    <property type="entry name" value="SERYL-TRNA SYNTHETASE"/>
    <property type="match status" value="1"/>
</dbReference>
<feature type="coiled-coil region" evidence="17">
    <location>
        <begin position="30"/>
        <end position="64"/>
    </location>
</feature>
<evidence type="ECO:0000256" key="16">
    <source>
        <dbReference type="PIRSR" id="PIRSR001529-2"/>
    </source>
</evidence>
<dbReference type="InterPro" id="IPR006195">
    <property type="entry name" value="aa-tRNA-synth_II"/>
</dbReference>
<dbReference type="CDD" id="cd00770">
    <property type="entry name" value="SerRS_core"/>
    <property type="match status" value="1"/>
</dbReference>
<evidence type="ECO:0000256" key="1">
    <source>
        <dbReference type="ARBA" id="ARBA00004496"/>
    </source>
</evidence>
<evidence type="ECO:0000256" key="12">
    <source>
        <dbReference type="ARBA" id="ARBA00047929"/>
    </source>
</evidence>
<dbReference type="InterPro" id="IPR045864">
    <property type="entry name" value="aa-tRNA-synth_II/BPL/LPL"/>
</dbReference>
<dbReference type="PRINTS" id="PR00981">
    <property type="entry name" value="TRNASYNTHSER"/>
</dbReference>
<gene>
    <name evidence="19" type="ORF">COX36_02345</name>
</gene>
<dbReference type="SUPFAM" id="SSF55681">
    <property type="entry name" value="Class II aaRS and biotin synthetases"/>
    <property type="match status" value="1"/>
</dbReference>
<evidence type="ECO:0000313" key="20">
    <source>
        <dbReference type="Proteomes" id="UP000230273"/>
    </source>
</evidence>
<evidence type="ECO:0000256" key="11">
    <source>
        <dbReference type="ARBA" id="ARBA00039158"/>
    </source>
</evidence>
<dbReference type="InterPro" id="IPR002314">
    <property type="entry name" value="aa-tRNA-synt_IIb"/>
</dbReference>
<dbReference type="GO" id="GO:0005737">
    <property type="term" value="C:cytoplasm"/>
    <property type="evidence" value="ECO:0007669"/>
    <property type="project" value="UniProtKB-SubCell"/>
</dbReference>
<comment type="catalytic activity">
    <reaction evidence="13">
        <text>tRNA(Ser) + L-serine + ATP = L-seryl-tRNA(Ser) + AMP + diphosphate + H(+)</text>
        <dbReference type="Rhea" id="RHEA:12292"/>
        <dbReference type="Rhea" id="RHEA-COMP:9669"/>
        <dbReference type="Rhea" id="RHEA-COMP:9703"/>
        <dbReference type="ChEBI" id="CHEBI:15378"/>
        <dbReference type="ChEBI" id="CHEBI:30616"/>
        <dbReference type="ChEBI" id="CHEBI:33019"/>
        <dbReference type="ChEBI" id="CHEBI:33384"/>
        <dbReference type="ChEBI" id="CHEBI:78442"/>
        <dbReference type="ChEBI" id="CHEBI:78533"/>
        <dbReference type="ChEBI" id="CHEBI:456215"/>
        <dbReference type="EC" id="6.1.1.11"/>
    </reaction>
</comment>
<dbReference type="AlphaFoldDB" id="A0A2G9YWL8"/>
<name>A0A2G9YWL8_9BACT</name>
<comment type="similarity">
    <text evidence="3">Belongs to the class-II aminoacyl-tRNA synthetase family. Type-1 seryl-tRNA synthetase subfamily.</text>
</comment>
<feature type="binding site" evidence="16">
    <location>
        <begin position="270"/>
        <end position="272"/>
    </location>
    <ligand>
        <name>ATP</name>
        <dbReference type="ChEBI" id="CHEBI:30616"/>
    </ligand>
</feature>
<keyword evidence="6 19" id="KW-0436">Ligase</keyword>
<sequence length="441" mass="50693">MLDIKFIRQDPQIVKDACQKKRVALDIDYLLEVDKKRKELLQALEDMRAQKNKASAEIQRASDKKEKKSIILKMQELDRNSDRVTVGFKEIDEEFQKLMLLVPNIPSEDSPVGPDDKSNKEVEKWGTIPKFDFKIKDHIQLGKDLDLIDTEAGVKTSGFRGYYLKNEAALIHLALMWYAFNKMREKGFELFVPPTILREFALIGSGHFPTGRDEVYQIGNPGKDEKGEALKEPLFLTGTAEPSLLAYYADKVLNEKDLPIKACGVSQCYRSEVGSYGKDAKGLYRLHEFMKVEQIVICKADIEESNKWLEEMRGYSQEILKELKLPHRVIAISTGDMGLGKYKMYDIETWMPSRFAYGETHSDSNLTDWQTRRLNIRYRDKEGKIKFAYALNNTVLASPRILIAILENYQQKNGSIAIPQVLQPYLNGLKKIERRNKIAPE</sequence>
<keyword evidence="7" id="KW-0547">Nucleotide-binding</keyword>
<reference evidence="19 20" key="1">
    <citation type="submission" date="2017-09" db="EMBL/GenBank/DDBJ databases">
        <title>Depth-based differentiation of microbial function through sediment-hosted aquifers and enrichment of novel symbionts in the deep terrestrial subsurface.</title>
        <authorList>
            <person name="Probst A.J."/>
            <person name="Ladd B."/>
            <person name="Jarett J.K."/>
            <person name="Geller-Mcgrath D.E."/>
            <person name="Sieber C.M."/>
            <person name="Emerson J.B."/>
            <person name="Anantharaman K."/>
            <person name="Thomas B.C."/>
            <person name="Malmstrom R."/>
            <person name="Stieglmeier M."/>
            <person name="Klingl A."/>
            <person name="Woyke T."/>
            <person name="Ryan C.M."/>
            <person name="Banfield J.F."/>
        </authorList>
    </citation>
    <scope>NUCLEOTIDE SEQUENCE [LARGE SCALE GENOMIC DNA]</scope>
    <source>
        <strain evidence="19">CG23_combo_of_CG06-09_8_20_14_all_38_19</strain>
    </source>
</reference>
<evidence type="ECO:0000259" key="18">
    <source>
        <dbReference type="PROSITE" id="PS50862"/>
    </source>
</evidence>
<feature type="binding site" evidence="15">
    <location>
        <position position="392"/>
    </location>
    <ligand>
        <name>L-serine</name>
        <dbReference type="ChEBI" id="CHEBI:33384"/>
    </ligand>
</feature>
<evidence type="ECO:0000256" key="9">
    <source>
        <dbReference type="ARBA" id="ARBA00022917"/>
    </source>
</evidence>
<feature type="binding site" evidence="15">
    <location>
        <position position="293"/>
    </location>
    <ligand>
        <name>L-serine</name>
        <dbReference type="ChEBI" id="CHEBI:33384"/>
    </ligand>
</feature>
<dbReference type="InterPro" id="IPR042103">
    <property type="entry name" value="SerRS_1_N_sf"/>
</dbReference>
<feature type="binding site" evidence="15">
    <location>
        <position position="239"/>
    </location>
    <ligand>
        <name>L-serine</name>
        <dbReference type="ChEBI" id="CHEBI:33384"/>
    </ligand>
</feature>
<evidence type="ECO:0000256" key="6">
    <source>
        <dbReference type="ARBA" id="ARBA00022598"/>
    </source>
</evidence>
<dbReference type="EC" id="6.1.1.11" evidence="4 14"/>
<dbReference type="InterPro" id="IPR015866">
    <property type="entry name" value="Ser-tRNA-synth_1_N"/>
</dbReference>
<feature type="binding site" evidence="16">
    <location>
        <begin position="359"/>
        <end position="362"/>
    </location>
    <ligand>
        <name>ATP</name>
        <dbReference type="ChEBI" id="CHEBI:30616"/>
    </ligand>
</feature>
<keyword evidence="8 16" id="KW-0067">ATP-binding</keyword>
<comment type="caution">
    <text evidence="19">The sequence shown here is derived from an EMBL/GenBank/DDBJ whole genome shotgun (WGS) entry which is preliminary data.</text>
</comment>
<dbReference type="InterPro" id="IPR033729">
    <property type="entry name" value="SerRS_core"/>
</dbReference>
<keyword evidence="5" id="KW-0963">Cytoplasm</keyword>
<evidence type="ECO:0000256" key="13">
    <source>
        <dbReference type="ARBA" id="ARBA00048823"/>
    </source>
</evidence>
<dbReference type="InterPro" id="IPR010978">
    <property type="entry name" value="tRNA-bd_arm"/>
</dbReference>
<evidence type="ECO:0000256" key="10">
    <source>
        <dbReference type="ARBA" id="ARBA00023146"/>
    </source>
</evidence>
<dbReference type="PROSITE" id="PS50862">
    <property type="entry name" value="AA_TRNA_LIGASE_II"/>
    <property type="match status" value="1"/>
</dbReference>
<dbReference type="PANTHER" id="PTHR43697:SF1">
    <property type="entry name" value="SERINE--TRNA LIGASE"/>
    <property type="match status" value="1"/>
</dbReference>
<protein>
    <recommendedName>
        <fullName evidence="11 14">Serine--tRNA ligase</fullName>
        <ecNumber evidence="4 14">6.1.1.11</ecNumber>
    </recommendedName>
</protein>
<dbReference type="Gene3D" id="1.10.287.40">
    <property type="entry name" value="Serine-tRNA synthetase, tRNA binding domain"/>
    <property type="match status" value="1"/>
</dbReference>
<dbReference type="NCBIfam" id="TIGR00414">
    <property type="entry name" value="serS"/>
    <property type="match status" value="1"/>
</dbReference>
<dbReference type="Gene3D" id="3.30.930.10">
    <property type="entry name" value="Bira Bifunctional Protein, Domain 2"/>
    <property type="match status" value="1"/>
</dbReference>
<comment type="catalytic activity">
    <reaction evidence="12">
        <text>tRNA(Sec) + L-serine + ATP = L-seryl-tRNA(Sec) + AMP + diphosphate + H(+)</text>
        <dbReference type="Rhea" id="RHEA:42580"/>
        <dbReference type="Rhea" id="RHEA-COMP:9742"/>
        <dbReference type="Rhea" id="RHEA-COMP:10128"/>
        <dbReference type="ChEBI" id="CHEBI:15378"/>
        <dbReference type="ChEBI" id="CHEBI:30616"/>
        <dbReference type="ChEBI" id="CHEBI:33019"/>
        <dbReference type="ChEBI" id="CHEBI:33384"/>
        <dbReference type="ChEBI" id="CHEBI:78442"/>
        <dbReference type="ChEBI" id="CHEBI:78533"/>
        <dbReference type="ChEBI" id="CHEBI:456215"/>
        <dbReference type="EC" id="6.1.1.11"/>
    </reaction>
</comment>
<evidence type="ECO:0000256" key="14">
    <source>
        <dbReference type="NCBIfam" id="TIGR00414"/>
    </source>
</evidence>
<dbReference type="Proteomes" id="UP000230273">
    <property type="component" value="Unassembled WGS sequence"/>
</dbReference>
<comment type="pathway">
    <text evidence="2">Aminoacyl-tRNA biosynthesis; selenocysteinyl-tRNA(Sec) biosynthesis; L-seryl-tRNA(Sec) from L-serine and tRNA(Sec): step 1/1.</text>
</comment>
<evidence type="ECO:0000256" key="7">
    <source>
        <dbReference type="ARBA" id="ARBA00022741"/>
    </source>
</evidence>
<feature type="binding site" evidence="15">
    <location>
        <position position="270"/>
    </location>
    <ligand>
        <name>L-serine</name>
        <dbReference type="ChEBI" id="CHEBI:33384"/>
    </ligand>
</feature>
<feature type="domain" description="Aminoacyl-transfer RNA synthetases class-II family profile" evidence="18">
    <location>
        <begin position="137"/>
        <end position="419"/>
    </location>
</feature>
<evidence type="ECO:0000256" key="3">
    <source>
        <dbReference type="ARBA" id="ARBA00010728"/>
    </source>
</evidence>
<dbReference type="EMBL" id="PCRP01000036">
    <property type="protein sequence ID" value="PIP23627.1"/>
    <property type="molecule type" value="Genomic_DNA"/>
</dbReference>
<keyword evidence="10" id="KW-0030">Aminoacyl-tRNA synthetase</keyword>
<dbReference type="SUPFAM" id="SSF46589">
    <property type="entry name" value="tRNA-binding arm"/>
    <property type="match status" value="1"/>
</dbReference>
<dbReference type="Pfam" id="PF02403">
    <property type="entry name" value="Seryl_tRNA_N"/>
    <property type="match status" value="1"/>
</dbReference>
<dbReference type="PIRSF" id="PIRSF001529">
    <property type="entry name" value="Ser-tRNA-synth_IIa"/>
    <property type="match status" value="1"/>
</dbReference>